<proteinExistence type="predicted"/>
<gene>
    <name evidence="3" type="ORF">HPF_08960</name>
</gene>
<organism evidence="3 4">
    <name type="scientific">Hydrogenophaga pseudoflava</name>
    <name type="common">Pseudomonas carboxydoflava</name>
    <dbReference type="NCBI Taxonomy" id="47421"/>
    <lineage>
        <taxon>Bacteria</taxon>
        <taxon>Pseudomonadati</taxon>
        <taxon>Pseudomonadota</taxon>
        <taxon>Betaproteobacteria</taxon>
        <taxon>Burkholderiales</taxon>
        <taxon>Comamonadaceae</taxon>
        <taxon>Hydrogenophaga</taxon>
    </lineage>
</organism>
<feature type="domain" description="CYTH" evidence="1">
    <location>
        <begin position="3"/>
        <end position="221"/>
    </location>
</feature>
<dbReference type="Proteomes" id="UP000293912">
    <property type="component" value="Chromosome"/>
</dbReference>
<dbReference type="GO" id="GO:0046872">
    <property type="term" value="F:metal ion binding"/>
    <property type="evidence" value="ECO:0007669"/>
    <property type="project" value="TreeGrafter"/>
</dbReference>
<evidence type="ECO:0000313" key="4">
    <source>
        <dbReference type="Proteomes" id="UP000293912"/>
    </source>
</evidence>
<dbReference type="InterPro" id="IPR023577">
    <property type="entry name" value="CYTH_domain"/>
</dbReference>
<dbReference type="SMART" id="SM00880">
    <property type="entry name" value="CHAD"/>
    <property type="match status" value="1"/>
</dbReference>
<sequence>MAHAETELKLLLPGAQPTVIEERLRRLGALARRRQTTHWLWNIYFDTPDQQLHQQRHALRLRCISDSPWRANANAATVRGEWVQTFKSAGISRGGLSRRGEWESRQPSGRLDAEALRETPWTDLDPDGRLFGQLAPCFETRCRRTVWTLHRYQGATIEAALDVGEIVAGDRSEPLLELELELLQGPSDALFHLAQQVASEVAVLPFDQSKAERGYRLAQGLPREASPAQAVHLAPGTGPQQAGAQALAACFDHFNCNLACTLVSDDPEVVHQARVGWRRWRSAVRLFAPWLPGRSDADGLRPLLAELGRMRDLDVLRVDTLGRWLPAFVDEDAQRQRIADVALERIDEARRAQRRRLRDALAAPGTGQTLLALAQGLFQLATAQTAAGAYDTPWARKRIRKLRRRLDAALKASRRAPADLEKDHRVRIQAKRVRYAAEILRDLLPARRTKGLAKAATQVQTRLGAERDLRQAVRLLDELGTEAELSSFLRGVLAASKG</sequence>
<reference evidence="3 4" key="1">
    <citation type="submission" date="2019-03" db="EMBL/GenBank/DDBJ databases">
        <authorList>
            <person name="Sebastian G."/>
            <person name="Baumann P."/>
            <person name="Ruckert C."/>
            <person name="Kalinowski J."/>
            <person name="Nebel B."/>
            <person name="Takors R."/>
            <person name="Blombach B."/>
        </authorList>
    </citation>
    <scope>NUCLEOTIDE SEQUENCE [LARGE SCALE GENOMIC DNA]</scope>
    <source>
        <strain evidence="3 4">DSM 1084</strain>
    </source>
</reference>
<dbReference type="CDD" id="cd07756">
    <property type="entry name" value="CYTH-like_Pase_CHAD"/>
    <property type="match status" value="1"/>
</dbReference>
<dbReference type="Gene3D" id="2.40.320.10">
    <property type="entry name" value="Hypothetical Protein Pfu-838710-001"/>
    <property type="match status" value="1"/>
</dbReference>
<dbReference type="InterPro" id="IPR033469">
    <property type="entry name" value="CYTH-like_dom_sf"/>
</dbReference>
<dbReference type="PROSITE" id="PS51707">
    <property type="entry name" value="CYTH"/>
    <property type="match status" value="1"/>
</dbReference>
<dbReference type="Gene3D" id="1.40.20.10">
    <property type="entry name" value="CHAD domain"/>
    <property type="match status" value="1"/>
</dbReference>
<dbReference type="RefSeq" id="WP_133156379.1">
    <property type="nucleotide sequence ID" value="NZ_CP037867.1"/>
</dbReference>
<dbReference type="SUPFAM" id="SSF55154">
    <property type="entry name" value="CYTH-like phosphatases"/>
    <property type="match status" value="1"/>
</dbReference>
<dbReference type="InterPro" id="IPR007899">
    <property type="entry name" value="CHAD_dom"/>
</dbReference>
<dbReference type="PANTHER" id="PTHR39569:SF1">
    <property type="entry name" value="INORGANIC TRIPHOSPHATASE"/>
    <property type="match status" value="1"/>
</dbReference>
<protein>
    <submittedName>
        <fullName evidence="3">CHAD domain protein</fullName>
    </submittedName>
</protein>
<feature type="domain" description="CHAD" evidence="2">
    <location>
        <begin position="236"/>
        <end position="498"/>
    </location>
</feature>
<dbReference type="EMBL" id="CP037867">
    <property type="protein sequence ID" value="QBM27814.1"/>
    <property type="molecule type" value="Genomic_DNA"/>
</dbReference>
<dbReference type="GO" id="GO:0050355">
    <property type="term" value="F:inorganic triphosphate phosphatase activity"/>
    <property type="evidence" value="ECO:0007669"/>
    <property type="project" value="InterPro"/>
</dbReference>
<dbReference type="SMART" id="SM01118">
    <property type="entry name" value="CYTH"/>
    <property type="match status" value="1"/>
</dbReference>
<dbReference type="AlphaFoldDB" id="A0A4P6X2G0"/>
<keyword evidence="4" id="KW-1185">Reference proteome</keyword>
<dbReference type="KEGG" id="hpse:HPF_08960"/>
<dbReference type="InterPro" id="IPR038186">
    <property type="entry name" value="CHAD_dom_sf"/>
</dbReference>
<evidence type="ECO:0000259" key="2">
    <source>
        <dbReference type="PROSITE" id="PS51708"/>
    </source>
</evidence>
<dbReference type="Pfam" id="PF01928">
    <property type="entry name" value="CYTH"/>
    <property type="match status" value="1"/>
</dbReference>
<evidence type="ECO:0000259" key="1">
    <source>
        <dbReference type="PROSITE" id="PS51707"/>
    </source>
</evidence>
<dbReference type="PROSITE" id="PS51708">
    <property type="entry name" value="CHAD"/>
    <property type="match status" value="1"/>
</dbReference>
<dbReference type="Pfam" id="PF05235">
    <property type="entry name" value="CHAD"/>
    <property type="match status" value="1"/>
</dbReference>
<accession>A0A4P6X2G0</accession>
<dbReference type="InterPro" id="IPR039013">
    <property type="entry name" value="YgiF"/>
</dbReference>
<evidence type="ECO:0000313" key="3">
    <source>
        <dbReference type="EMBL" id="QBM27814.1"/>
    </source>
</evidence>
<dbReference type="PANTHER" id="PTHR39569">
    <property type="entry name" value="INORGANIC TRIPHOSPHATASE"/>
    <property type="match status" value="1"/>
</dbReference>
<name>A0A4P6X2G0_HYDPS</name>